<evidence type="ECO:0000313" key="3">
    <source>
        <dbReference type="Proteomes" id="UP000039865"/>
    </source>
</evidence>
<dbReference type="OMA" id="DGPKWGF"/>
<gene>
    <name evidence="2" type="primary">Contig7701.g8213</name>
    <name evidence="2" type="ORF">STYLEM_477</name>
</gene>
<proteinExistence type="predicted"/>
<dbReference type="Pfam" id="PF07004">
    <property type="entry name" value="SHIPPO-rpt"/>
    <property type="match status" value="7"/>
</dbReference>
<feature type="region of interest" description="Disordered" evidence="1">
    <location>
        <begin position="231"/>
        <end position="258"/>
    </location>
</feature>
<name>A0A077ZSS9_STYLE</name>
<dbReference type="OrthoDB" id="309001at2759"/>
<dbReference type="Proteomes" id="UP000039865">
    <property type="component" value="Unassembled WGS sequence"/>
</dbReference>
<feature type="compositionally biased region" description="Basic and acidic residues" evidence="1">
    <location>
        <begin position="236"/>
        <end position="246"/>
    </location>
</feature>
<dbReference type="EMBL" id="CCKQ01000455">
    <property type="protein sequence ID" value="CDW71531.1"/>
    <property type="molecule type" value="Genomic_DNA"/>
</dbReference>
<dbReference type="InterPro" id="IPR051291">
    <property type="entry name" value="CIMAP"/>
</dbReference>
<organism evidence="2 3">
    <name type="scientific">Stylonychia lemnae</name>
    <name type="common">Ciliate</name>
    <dbReference type="NCBI Taxonomy" id="5949"/>
    <lineage>
        <taxon>Eukaryota</taxon>
        <taxon>Sar</taxon>
        <taxon>Alveolata</taxon>
        <taxon>Ciliophora</taxon>
        <taxon>Intramacronucleata</taxon>
        <taxon>Spirotrichea</taxon>
        <taxon>Stichotrichia</taxon>
        <taxon>Sporadotrichida</taxon>
        <taxon>Oxytrichidae</taxon>
        <taxon>Stylonychinae</taxon>
        <taxon>Stylonychia</taxon>
    </lineage>
</organism>
<feature type="region of interest" description="Disordered" evidence="1">
    <location>
        <begin position="23"/>
        <end position="75"/>
    </location>
</feature>
<evidence type="ECO:0000256" key="1">
    <source>
        <dbReference type="SAM" id="MobiDB-lite"/>
    </source>
</evidence>
<dbReference type="InterPro" id="IPR010736">
    <property type="entry name" value="SHIPPO-rpt"/>
</dbReference>
<evidence type="ECO:0000313" key="2">
    <source>
        <dbReference type="EMBL" id="CDW71531.1"/>
    </source>
</evidence>
<dbReference type="PANTHER" id="PTHR21580:SF28">
    <property type="entry name" value="BOREALIN N-TERMINAL DOMAIN-CONTAINING PROTEIN-RELATED"/>
    <property type="match status" value="1"/>
</dbReference>
<protein>
    <submittedName>
        <fullName evidence="2">Uncharacterized protein</fullName>
    </submittedName>
</protein>
<accession>A0A077ZSS9</accession>
<dbReference type="AlphaFoldDB" id="A0A077ZSS9"/>
<keyword evidence="3" id="KW-1185">Reference proteome</keyword>
<sequence length="455" mass="50383">MSIRLSHAYSLGKEKREAQFIQSKDITLVPGPGQYSPSIKQTKGKINPSWSLSKDQRDKLLANQSPGPGQYKIPSKIQEGPQYQLGLKPDINPFKGRTEPGPGLYDPKKAEFQVSYSIRKRNNTELSDEKLTPGPGQYLDMREKYYKSIPGSQIGKDMRQSSFLKTSAYDKPPPGSYKTFSFVEKSQAPKFGFGTGQREKDYLSSTQLTTIPPGPGNYEQKTMMGDGVPKATMPGRRADLRPKTGRDAPGAGAYDPEFRKLRQSSPQFSLGKQIRDGEVNHFFNTPGSGNYFAKDQLTKTHSASWRIGSEQRPKQQQYVPPTPGPGVYELGSTLSGPKFPLGSKLDKFGEASPGPGHYKVDHNYTTKQNKPPQFTVGSQSRIMLKELNHNPGPGVYVTNDTKKLFQGPKFGFGSSQRMPVKKDGQPGPGSYKVPVQVGNVPVYSMPGRKEEFKFV</sequence>
<feature type="region of interest" description="Disordered" evidence="1">
    <location>
        <begin position="410"/>
        <end position="434"/>
    </location>
</feature>
<reference evidence="2 3" key="1">
    <citation type="submission" date="2014-06" db="EMBL/GenBank/DDBJ databases">
        <authorList>
            <person name="Swart Estienne"/>
        </authorList>
    </citation>
    <scope>NUCLEOTIDE SEQUENCE [LARGE SCALE GENOMIC DNA]</scope>
    <source>
        <strain evidence="2 3">130c</strain>
    </source>
</reference>
<dbReference type="InParanoid" id="A0A077ZSS9"/>
<dbReference type="PANTHER" id="PTHR21580">
    <property type="entry name" value="SHIPPO-1-RELATED"/>
    <property type="match status" value="1"/>
</dbReference>